<protein>
    <submittedName>
        <fullName evidence="1">Uncharacterized protein</fullName>
    </submittedName>
</protein>
<name>A0AAU8H1N6_9BACT</name>
<evidence type="ECO:0000313" key="1">
    <source>
        <dbReference type="EMBL" id="XCH48600.1"/>
    </source>
</evidence>
<dbReference type="AlphaFoldDB" id="A0AAU8H1N6"/>
<dbReference type="PROSITE" id="PS51257">
    <property type="entry name" value="PROKAR_LIPOPROTEIN"/>
    <property type="match status" value="1"/>
</dbReference>
<sequence>MKKLLVFVLVASLLLVSAGCTSYYREHFITIPNTPENAQILRECQRTEAVAVGYDSDGMKKLTIDCYRTFRGWTERVAESKEEARRIDEEFRNKKAASSGRCVWLTSFRYYQDWYSYYLCDITDK</sequence>
<dbReference type="EMBL" id="CP144374">
    <property type="protein sequence ID" value="XCH48600.1"/>
    <property type="molecule type" value="Genomic_DNA"/>
</dbReference>
<gene>
    <name evidence="1" type="ORF">V4D31_00255</name>
</gene>
<organism evidence="1">
    <name type="scientific">Thermodesulfovibrio obliviosus</name>
    <dbReference type="NCBI Taxonomy" id="3118332"/>
    <lineage>
        <taxon>Bacteria</taxon>
        <taxon>Pseudomonadati</taxon>
        <taxon>Nitrospirota</taxon>
        <taxon>Thermodesulfovibrionia</taxon>
        <taxon>Thermodesulfovibrionales</taxon>
        <taxon>Thermodesulfovibrionaceae</taxon>
        <taxon>Thermodesulfovibrio</taxon>
    </lineage>
</organism>
<reference evidence="1" key="1">
    <citation type="submission" date="2024-01" db="EMBL/GenBank/DDBJ databases">
        <title>The first autotrophic representatives of the genus Thermodesulfovibrio.</title>
        <authorList>
            <person name="Maltseva A.I."/>
            <person name="Elcheninov A.G."/>
            <person name="Kublanov I.V."/>
            <person name="Lebedinsky A.V."/>
            <person name="Frolov E.N."/>
        </authorList>
    </citation>
    <scope>NUCLEOTIDE SEQUENCE</scope>
    <source>
        <strain evidence="1">3462-1</strain>
    </source>
</reference>
<dbReference type="RefSeq" id="WP_353686242.1">
    <property type="nucleotide sequence ID" value="NZ_CP144374.1"/>
</dbReference>
<proteinExistence type="predicted"/>
<accession>A0AAU8H1N6</accession>
<dbReference type="KEGG" id="tob:V4D31_00255"/>